<sequence>MSRVFFITPDINSPTGGIKQLYRQVDVLNDNGYEAFILHKKNGFRCTWFDNNTKVLYHHNSLDKIEKFLKKEDKKNSISKRLSNLKKAIRNCFNVKDLIKEKYEEVVFDKEDIIVFPEVYGKAIGKFFLENKKVVYNQNCYYTFWGYEFSNQSNPYLNNDIKAIIVASEDAINYMSFGFPNVPLYRVKYGINEKVFSYSENKKKQIAFMPRKLNEDIVQIINLLNFRNKLKGWTYKVIDKMDESQVSDALKESAFFLSLNHKEGFGMPPAEAMACGCIVVGYTGKGGKEFFKNDFCYTIEDRDIIAFAKTIENLALEYEEDNQSFVEKGKKASEFILSEYSMEMEVKTILDSWNSIIN</sequence>
<comment type="caution">
    <text evidence="3">The sequence shown here is derived from an EMBL/GenBank/DDBJ whole genome shotgun (WGS) entry which is preliminary data.</text>
</comment>
<protein>
    <submittedName>
        <fullName evidence="3">Intein</fullName>
    </submittedName>
</protein>
<dbReference type="Pfam" id="PF00534">
    <property type="entry name" value="Glycos_transf_1"/>
    <property type="match status" value="1"/>
</dbReference>
<gene>
    <name evidence="3" type="ORF">BD847_3867</name>
</gene>
<dbReference type="GO" id="GO:0016757">
    <property type="term" value="F:glycosyltransferase activity"/>
    <property type="evidence" value="ECO:0007669"/>
    <property type="project" value="InterPro"/>
</dbReference>
<dbReference type="EMBL" id="QRDQ01000012">
    <property type="protein sequence ID" value="RED19580.1"/>
    <property type="molecule type" value="Genomic_DNA"/>
</dbReference>
<keyword evidence="4" id="KW-1185">Reference proteome</keyword>
<organism evidence="3 4">
    <name type="scientific">Flavobacterium cutihirudinis</name>
    <dbReference type="NCBI Taxonomy" id="1265740"/>
    <lineage>
        <taxon>Bacteria</taxon>
        <taxon>Pseudomonadati</taxon>
        <taxon>Bacteroidota</taxon>
        <taxon>Flavobacteriia</taxon>
        <taxon>Flavobacteriales</taxon>
        <taxon>Flavobacteriaceae</taxon>
        <taxon>Flavobacterium</taxon>
    </lineage>
</organism>
<accession>A0A3D9FK68</accession>
<dbReference type="PANTHER" id="PTHR46401">
    <property type="entry name" value="GLYCOSYLTRANSFERASE WBBK-RELATED"/>
    <property type="match status" value="1"/>
</dbReference>
<dbReference type="RefSeq" id="WP_115889809.1">
    <property type="nucleotide sequence ID" value="NZ_QRDQ01000012.1"/>
</dbReference>
<evidence type="ECO:0000259" key="2">
    <source>
        <dbReference type="Pfam" id="PF00534"/>
    </source>
</evidence>
<dbReference type="AlphaFoldDB" id="A0A3D9FK68"/>
<proteinExistence type="predicted"/>
<keyword evidence="1" id="KW-0808">Transferase</keyword>
<name>A0A3D9FK68_9FLAO</name>
<dbReference type="InterPro" id="IPR001296">
    <property type="entry name" value="Glyco_trans_1"/>
</dbReference>
<dbReference type="SUPFAM" id="SSF53756">
    <property type="entry name" value="UDP-Glycosyltransferase/glycogen phosphorylase"/>
    <property type="match status" value="1"/>
</dbReference>
<evidence type="ECO:0000313" key="4">
    <source>
        <dbReference type="Proteomes" id="UP000257004"/>
    </source>
</evidence>
<dbReference type="PANTHER" id="PTHR46401:SF2">
    <property type="entry name" value="GLYCOSYLTRANSFERASE WBBK-RELATED"/>
    <property type="match status" value="1"/>
</dbReference>
<feature type="domain" description="Glycosyl transferase family 1" evidence="2">
    <location>
        <begin position="237"/>
        <end position="331"/>
    </location>
</feature>
<evidence type="ECO:0000256" key="1">
    <source>
        <dbReference type="ARBA" id="ARBA00022679"/>
    </source>
</evidence>
<dbReference type="OrthoDB" id="9797829at2"/>
<dbReference type="Gene3D" id="3.40.50.2000">
    <property type="entry name" value="Glycogen Phosphorylase B"/>
    <property type="match status" value="1"/>
</dbReference>
<dbReference type="Proteomes" id="UP000257004">
    <property type="component" value="Unassembled WGS sequence"/>
</dbReference>
<evidence type="ECO:0000313" key="3">
    <source>
        <dbReference type="EMBL" id="RED19580.1"/>
    </source>
</evidence>
<reference evidence="3 4" key="1">
    <citation type="submission" date="2018-07" db="EMBL/GenBank/DDBJ databases">
        <title>Genomic Encyclopedia of Archaeal and Bacterial Type Strains, Phase II (KMG-II): from individual species to whole genera.</title>
        <authorList>
            <person name="Goeker M."/>
        </authorList>
    </citation>
    <scope>NUCLEOTIDE SEQUENCE [LARGE SCALE GENOMIC DNA]</scope>
    <source>
        <strain evidence="3 4">DSM 25795</strain>
    </source>
</reference>